<evidence type="ECO:0000313" key="1">
    <source>
        <dbReference type="EMBL" id="EOK15307.1"/>
    </source>
</evidence>
<proteinExistence type="predicted"/>
<dbReference type="HOGENOM" id="CLU_178364_0_0_9"/>
<reference evidence="1 2" key="1">
    <citation type="submission" date="2013-02" db="EMBL/GenBank/DDBJ databases">
        <title>The Genome Sequence of Enterococcus faecalis ATCC_6055.</title>
        <authorList>
            <consortium name="The Broad Institute Genome Sequencing Platform"/>
            <consortium name="The Broad Institute Genome Sequencing Center for Infectious Disease"/>
            <person name="Earl A.M."/>
            <person name="Gilmore M.S."/>
            <person name="Lebreton F."/>
            <person name="Walker B."/>
            <person name="Young S.K."/>
            <person name="Zeng Q."/>
            <person name="Gargeya S."/>
            <person name="Fitzgerald M."/>
            <person name="Haas B."/>
            <person name="Abouelleil A."/>
            <person name="Alvarado L."/>
            <person name="Arachchi H.M."/>
            <person name="Berlin A.M."/>
            <person name="Chapman S.B."/>
            <person name="Dewar J."/>
            <person name="Goldberg J."/>
            <person name="Griggs A."/>
            <person name="Gujja S."/>
            <person name="Hansen M."/>
            <person name="Howarth C."/>
            <person name="Imamovic A."/>
            <person name="Larimer J."/>
            <person name="McCowan C."/>
            <person name="Murphy C."/>
            <person name="Neiman D."/>
            <person name="Pearson M."/>
            <person name="Priest M."/>
            <person name="Roberts A."/>
            <person name="Saif S."/>
            <person name="Shea T."/>
            <person name="Sisk P."/>
            <person name="Sykes S."/>
            <person name="Wortman J."/>
            <person name="Nusbaum C."/>
            <person name="Birren B."/>
        </authorList>
    </citation>
    <scope>NUCLEOTIDE SEQUENCE [LARGE SCALE GENOMIC DNA]</scope>
    <source>
        <strain evidence="1 2">ATCC 6055</strain>
    </source>
</reference>
<dbReference type="EMBL" id="ASDZ01000011">
    <property type="protein sequence ID" value="EOK15307.1"/>
    <property type="molecule type" value="Genomic_DNA"/>
</dbReference>
<accession>R3IBN6</accession>
<dbReference type="Proteomes" id="UP000013638">
    <property type="component" value="Unassembled WGS sequence"/>
</dbReference>
<sequence length="106" mass="12318">MSDLVNYYNVYANLSQASYKGRPQSKSLAKLDDNQLKEMEIKKYATFYFPNAKDAHGNDVSTVYLQPDNTVKTIKEKNGYVGKRFIKKDYQHRKSQSKTIKIEKIT</sequence>
<name>R3IBN6_ENTFL</name>
<dbReference type="PATRIC" id="fig|1169311.3.peg.804"/>
<comment type="caution">
    <text evidence="1">The sequence shown here is derived from an EMBL/GenBank/DDBJ whole genome shotgun (WGS) entry which is preliminary data.</text>
</comment>
<dbReference type="AlphaFoldDB" id="R3IBN6"/>
<organism evidence="1 2">
    <name type="scientific">Enterococcus faecalis ATCC 6055</name>
    <dbReference type="NCBI Taxonomy" id="1169311"/>
    <lineage>
        <taxon>Bacteria</taxon>
        <taxon>Bacillati</taxon>
        <taxon>Bacillota</taxon>
        <taxon>Bacilli</taxon>
        <taxon>Lactobacillales</taxon>
        <taxon>Enterococcaceae</taxon>
        <taxon>Enterococcus</taxon>
    </lineage>
</organism>
<evidence type="ECO:0000313" key="2">
    <source>
        <dbReference type="Proteomes" id="UP000013638"/>
    </source>
</evidence>
<protein>
    <submittedName>
        <fullName evidence="1">Uncharacterized protein</fullName>
    </submittedName>
</protein>
<gene>
    <name evidence="1" type="ORF">WOU_00813</name>
</gene>